<dbReference type="CDD" id="cd00118">
    <property type="entry name" value="LysM"/>
    <property type="match status" value="1"/>
</dbReference>
<evidence type="ECO:0000259" key="1">
    <source>
        <dbReference type="PROSITE" id="PS51782"/>
    </source>
</evidence>
<dbReference type="SMART" id="SM00257">
    <property type="entry name" value="LysM"/>
    <property type="match status" value="1"/>
</dbReference>
<dbReference type="InterPro" id="IPR050570">
    <property type="entry name" value="Cell_wall_metabolism_enzyme"/>
</dbReference>
<gene>
    <name evidence="2" type="ORF">JW984_14930</name>
</gene>
<dbReference type="Gene3D" id="3.10.350.10">
    <property type="entry name" value="LysM domain"/>
    <property type="match status" value="1"/>
</dbReference>
<dbReference type="EMBL" id="JAFGIX010000080">
    <property type="protein sequence ID" value="MBN1574489.1"/>
    <property type="molecule type" value="Genomic_DNA"/>
</dbReference>
<evidence type="ECO:0000313" key="3">
    <source>
        <dbReference type="Proteomes" id="UP000809273"/>
    </source>
</evidence>
<accession>A0A9D8PPQ6</accession>
<reference evidence="2" key="1">
    <citation type="journal article" date="2021" name="Environ. Microbiol.">
        <title>Genomic characterization of three novel Desulfobacterota classes expand the metabolic and phylogenetic diversity of the phylum.</title>
        <authorList>
            <person name="Murphy C.L."/>
            <person name="Biggerstaff J."/>
            <person name="Eichhorn A."/>
            <person name="Ewing E."/>
            <person name="Shahan R."/>
            <person name="Soriano D."/>
            <person name="Stewart S."/>
            <person name="VanMol K."/>
            <person name="Walker R."/>
            <person name="Walters P."/>
            <person name="Elshahed M.S."/>
            <person name="Youssef N.H."/>
        </authorList>
    </citation>
    <scope>NUCLEOTIDE SEQUENCE</scope>
    <source>
        <strain evidence="2">Zod_Metabat.24</strain>
    </source>
</reference>
<dbReference type="PANTHER" id="PTHR21666:SF270">
    <property type="entry name" value="MUREIN HYDROLASE ACTIVATOR ENVC"/>
    <property type="match status" value="1"/>
</dbReference>
<dbReference type="SUPFAM" id="SSF51261">
    <property type="entry name" value="Duplicated hybrid motif"/>
    <property type="match status" value="1"/>
</dbReference>
<feature type="domain" description="LysM" evidence="1">
    <location>
        <begin position="42"/>
        <end position="86"/>
    </location>
</feature>
<dbReference type="PROSITE" id="PS51782">
    <property type="entry name" value="LYSM"/>
    <property type="match status" value="1"/>
</dbReference>
<organism evidence="2 3">
    <name type="scientific">Candidatus Zymogenus saltonus</name>
    <dbReference type="NCBI Taxonomy" id="2844893"/>
    <lineage>
        <taxon>Bacteria</taxon>
        <taxon>Deltaproteobacteria</taxon>
        <taxon>Candidatus Zymogenia</taxon>
        <taxon>Candidatus Zymogeniales</taxon>
        <taxon>Candidatus Zymogenaceae</taxon>
        <taxon>Candidatus Zymogenus</taxon>
    </lineage>
</organism>
<dbReference type="InterPro" id="IPR018392">
    <property type="entry name" value="LysM"/>
</dbReference>
<dbReference type="PANTHER" id="PTHR21666">
    <property type="entry name" value="PEPTIDASE-RELATED"/>
    <property type="match status" value="1"/>
</dbReference>
<comment type="caution">
    <text evidence="2">The sequence shown here is derived from an EMBL/GenBank/DDBJ whole genome shotgun (WGS) entry which is preliminary data.</text>
</comment>
<dbReference type="Pfam" id="PF01476">
    <property type="entry name" value="LysM"/>
    <property type="match status" value="1"/>
</dbReference>
<protein>
    <submittedName>
        <fullName evidence="2">M23 family metallopeptidase</fullName>
    </submittedName>
</protein>
<dbReference type="GO" id="GO:0004222">
    <property type="term" value="F:metalloendopeptidase activity"/>
    <property type="evidence" value="ECO:0007669"/>
    <property type="project" value="TreeGrafter"/>
</dbReference>
<reference evidence="2" key="2">
    <citation type="submission" date="2021-01" db="EMBL/GenBank/DDBJ databases">
        <authorList>
            <person name="Hahn C.R."/>
            <person name="Youssef N.H."/>
            <person name="Elshahed M."/>
        </authorList>
    </citation>
    <scope>NUCLEOTIDE SEQUENCE</scope>
    <source>
        <strain evidence="2">Zod_Metabat.24</strain>
    </source>
</reference>
<dbReference type="InterPro" id="IPR016047">
    <property type="entry name" value="M23ase_b-sheet_dom"/>
</dbReference>
<dbReference type="Proteomes" id="UP000809273">
    <property type="component" value="Unassembled WGS sequence"/>
</dbReference>
<dbReference type="InterPro" id="IPR036779">
    <property type="entry name" value="LysM_dom_sf"/>
</dbReference>
<sequence length="230" mass="25604">MILFNRSHRLLLLKSGAILISMLLLLPGCETLMTLVPQQKGVYHTVSPGEDLWRISSVYKVDPKTIAEYNQIYNPDDIESGDKIFIPGARKVLEIPPPTPDELAAKVKRGLFIWPVNGMVFSLFGPRWGRFHWGIDISAPSGTSIVAAGPGDVVFVGRRGGYGITVEIRHDEHYTTVYAHMRKTMVEEGKRVKVGEVIGEVGCTGRCTGPHCHFEVLYDGTQRNPLFFLP</sequence>
<dbReference type="Pfam" id="PF01551">
    <property type="entry name" value="Peptidase_M23"/>
    <property type="match status" value="1"/>
</dbReference>
<dbReference type="InterPro" id="IPR011055">
    <property type="entry name" value="Dup_hybrid_motif"/>
</dbReference>
<dbReference type="CDD" id="cd12797">
    <property type="entry name" value="M23_peptidase"/>
    <property type="match status" value="1"/>
</dbReference>
<evidence type="ECO:0000313" key="2">
    <source>
        <dbReference type="EMBL" id="MBN1574489.1"/>
    </source>
</evidence>
<name>A0A9D8PPQ6_9DELT</name>
<proteinExistence type="predicted"/>
<dbReference type="AlphaFoldDB" id="A0A9D8PPQ6"/>
<dbReference type="Gene3D" id="2.70.70.10">
    <property type="entry name" value="Glucose Permease (Domain IIA)"/>
    <property type="match status" value="1"/>
</dbReference>